<proteinExistence type="predicted"/>
<dbReference type="InterPro" id="IPR036390">
    <property type="entry name" value="WH_DNA-bd_sf"/>
</dbReference>
<accession>A0ABT1RS97</accession>
<keyword evidence="7" id="KW-1185">Reference proteome</keyword>
<keyword evidence="3" id="KW-0804">Transcription</keyword>
<dbReference type="SUPFAM" id="SSF46785">
    <property type="entry name" value="Winged helix' DNA-binding domain"/>
    <property type="match status" value="1"/>
</dbReference>
<dbReference type="Pfam" id="PF00027">
    <property type="entry name" value="cNMP_binding"/>
    <property type="match status" value="1"/>
</dbReference>
<sequence>MNHSKLFAGIHPQDIDSLLNCLSARRQIYEKHEFVFTAGDHAALTGIVVSGSLRILKEDYWGNRTIIENLAPGDVFGEAFCCAETEIIPVSVMAGERTEVLLLDYKKILTTCPRSCQFHTKIIGNMMKILAQKNIALMQKMEHITKRTTREKLLSYLSAQAILRGTSDFDIPFNRQELADYLSVDRSAMSAELGKMKDEGLLDYSRNHFTLSRKEGLSYDKM</sequence>
<dbReference type="PROSITE" id="PS51063">
    <property type="entry name" value="HTH_CRP_2"/>
    <property type="match status" value="1"/>
</dbReference>
<dbReference type="InterPro" id="IPR050397">
    <property type="entry name" value="Env_Response_Regulators"/>
</dbReference>
<dbReference type="PANTHER" id="PTHR24567:SF58">
    <property type="entry name" value="CYCLIC AMP-BINDING REGULATORY PROTEIN"/>
    <property type="match status" value="1"/>
</dbReference>
<dbReference type="Pfam" id="PF13545">
    <property type="entry name" value="HTH_Crp_2"/>
    <property type="match status" value="1"/>
</dbReference>
<dbReference type="Gene3D" id="2.60.120.10">
    <property type="entry name" value="Jelly Rolls"/>
    <property type="match status" value="1"/>
</dbReference>
<dbReference type="InterPro" id="IPR018490">
    <property type="entry name" value="cNMP-bd_dom_sf"/>
</dbReference>
<name>A0ABT1RS97_9FIRM</name>
<evidence type="ECO:0000313" key="6">
    <source>
        <dbReference type="EMBL" id="MCQ4638070.1"/>
    </source>
</evidence>
<evidence type="ECO:0000256" key="2">
    <source>
        <dbReference type="ARBA" id="ARBA00023125"/>
    </source>
</evidence>
<dbReference type="SUPFAM" id="SSF51206">
    <property type="entry name" value="cAMP-binding domain-like"/>
    <property type="match status" value="1"/>
</dbReference>
<gene>
    <name evidence="6" type="ORF">NE619_15135</name>
</gene>
<comment type="caution">
    <text evidence="6">The sequence shown here is derived from an EMBL/GenBank/DDBJ whole genome shotgun (WGS) entry which is preliminary data.</text>
</comment>
<feature type="domain" description="Cyclic nucleotide-binding" evidence="4">
    <location>
        <begin position="6"/>
        <end position="104"/>
    </location>
</feature>
<dbReference type="CDD" id="cd00038">
    <property type="entry name" value="CAP_ED"/>
    <property type="match status" value="1"/>
</dbReference>
<keyword evidence="2" id="KW-0238">DNA-binding</keyword>
<dbReference type="PANTHER" id="PTHR24567">
    <property type="entry name" value="CRP FAMILY TRANSCRIPTIONAL REGULATORY PROTEIN"/>
    <property type="match status" value="1"/>
</dbReference>
<dbReference type="PROSITE" id="PS50042">
    <property type="entry name" value="CNMP_BINDING_3"/>
    <property type="match status" value="1"/>
</dbReference>
<feature type="domain" description="HTH crp-type" evidence="5">
    <location>
        <begin position="147"/>
        <end position="215"/>
    </location>
</feature>
<evidence type="ECO:0000259" key="4">
    <source>
        <dbReference type="PROSITE" id="PS50042"/>
    </source>
</evidence>
<dbReference type="InterPro" id="IPR014710">
    <property type="entry name" value="RmlC-like_jellyroll"/>
</dbReference>
<protein>
    <submittedName>
        <fullName evidence="6">Crp/Fnr family transcriptional regulator</fullName>
    </submittedName>
</protein>
<keyword evidence="1" id="KW-0805">Transcription regulation</keyword>
<evidence type="ECO:0000256" key="3">
    <source>
        <dbReference type="ARBA" id="ARBA00023163"/>
    </source>
</evidence>
<dbReference type="InterPro" id="IPR012318">
    <property type="entry name" value="HTH_CRP"/>
</dbReference>
<dbReference type="SMART" id="SM00100">
    <property type="entry name" value="cNMP"/>
    <property type="match status" value="1"/>
</dbReference>
<reference evidence="6 7" key="1">
    <citation type="submission" date="2022-06" db="EMBL/GenBank/DDBJ databases">
        <title>Isolation of gut microbiota from human fecal samples.</title>
        <authorList>
            <person name="Pamer E.G."/>
            <person name="Barat B."/>
            <person name="Waligurski E."/>
            <person name="Medina S."/>
            <person name="Paddock L."/>
            <person name="Mostad J."/>
        </authorList>
    </citation>
    <scope>NUCLEOTIDE SEQUENCE [LARGE SCALE GENOMIC DNA]</scope>
    <source>
        <strain evidence="6 7">SL.3.17</strain>
    </source>
</reference>
<evidence type="ECO:0000259" key="5">
    <source>
        <dbReference type="PROSITE" id="PS51063"/>
    </source>
</evidence>
<dbReference type="InterPro" id="IPR000595">
    <property type="entry name" value="cNMP-bd_dom"/>
</dbReference>
<dbReference type="Proteomes" id="UP001524502">
    <property type="component" value="Unassembled WGS sequence"/>
</dbReference>
<evidence type="ECO:0000256" key="1">
    <source>
        <dbReference type="ARBA" id="ARBA00023015"/>
    </source>
</evidence>
<organism evidence="6 7">
    <name type="scientific">Anaerovorax odorimutans</name>
    <dbReference type="NCBI Taxonomy" id="109327"/>
    <lineage>
        <taxon>Bacteria</taxon>
        <taxon>Bacillati</taxon>
        <taxon>Bacillota</taxon>
        <taxon>Clostridia</taxon>
        <taxon>Peptostreptococcales</taxon>
        <taxon>Anaerovoracaceae</taxon>
        <taxon>Anaerovorax</taxon>
    </lineage>
</organism>
<dbReference type="RefSeq" id="WP_256133262.1">
    <property type="nucleotide sequence ID" value="NZ_JANFXK010000020.1"/>
</dbReference>
<dbReference type="EMBL" id="JANFXK010000020">
    <property type="protein sequence ID" value="MCQ4638070.1"/>
    <property type="molecule type" value="Genomic_DNA"/>
</dbReference>
<evidence type="ECO:0000313" key="7">
    <source>
        <dbReference type="Proteomes" id="UP001524502"/>
    </source>
</evidence>